<evidence type="ECO:0000256" key="4">
    <source>
        <dbReference type="ARBA" id="ARBA00023136"/>
    </source>
</evidence>
<accession>A0A9Q0EC21</accession>
<dbReference type="Pfam" id="PF13908">
    <property type="entry name" value="Shisa_N"/>
    <property type="match status" value="1"/>
</dbReference>
<comment type="subcellular location">
    <subcellularLocation>
        <location evidence="1">Membrane</location>
    </subcellularLocation>
</comment>
<reference evidence="9" key="1">
    <citation type="submission" date="2022-07" db="EMBL/GenBank/DDBJ databases">
        <title>Chromosome-level genome of Muraenolepis orangiensis.</title>
        <authorList>
            <person name="Kim J."/>
        </authorList>
    </citation>
    <scope>NUCLEOTIDE SEQUENCE</scope>
    <source>
        <strain evidence="9">KU_S4_2022</strain>
        <tissue evidence="9">Muscle</tissue>
    </source>
</reference>
<evidence type="ECO:0000313" key="10">
    <source>
        <dbReference type="Proteomes" id="UP001148018"/>
    </source>
</evidence>
<evidence type="ECO:0000313" key="9">
    <source>
        <dbReference type="EMBL" id="KAJ3602838.1"/>
    </source>
</evidence>
<dbReference type="AlphaFoldDB" id="A0A9Q0EC21"/>
<keyword evidence="4 6" id="KW-0472">Membrane</keyword>
<evidence type="ECO:0000256" key="5">
    <source>
        <dbReference type="SAM" id="MobiDB-lite"/>
    </source>
</evidence>
<evidence type="ECO:0000256" key="2">
    <source>
        <dbReference type="ARBA" id="ARBA00022692"/>
    </source>
</evidence>
<evidence type="ECO:0000256" key="3">
    <source>
        <dbReference type="ARBA" id="ARBA00022989"/>
    </source>
</evidence>
<dbReference type="EMBL" id="JANIIK010000046">
    <property type="protein sequence ID" value="KAJ3602838.1"/>
    <property type="molecule type" value="Genomic_DNA"/>
</dbReference>
<protein>
    <recommendedName>
        <fullName evidence="8">Shisa N-terminal domain-containing protein</fullName>
    </recommendedName>
</protein>
<dbReference type="PANTHER" id="PTHR31395">
    <property type="entry name" value="SHISA"/>
    <property type="match status" value="1"/>
</dbReference>
<keyword evidence="3 6" id="KW-1133">Transmembrane helix</keyword>
<name>A0A9Q0EC21_9TELE</name>
<feature type="signal peptide" evidence="7">
    <location>
        <begin position="1"/>
        <end position="28"/>
    </location>
</feature>
<keyword evidence="10" id="KW-1185">Reference proteome</keyword>
<gene>
    <name evidence="9" type="ORF">NHX12_030583</name>
</gene>
<dbReference type="InterPro" id="IPR026910">
    <property type="entry name" value="Shisa"/>
</dbReference>
<feature type="compositionally biased region" description="Low complexity" evidence="5">
    <location>
        <begin position="174"/>
        <end position="193"/>
    </location>
</feature>
<feature type="transmembrane region" description="Helical" evidence="6">
    <location>
        <begin position="95"/>
        <end position="117"/>
    </location>
</feature>
<dbReference type="InterPro" id="IPR053891">
    <property type="entry name" value="Shisa_N"/>
</dbReference>
<evidence type="ECO:0000259" key="8">
    <source>
        <dbReference type="Pfam" id="PF13908"/>
    </source>
</evidence>
<comment type="caution">
    <text evidence="9">The sequence shown here is derived from an EMBL/GenBank/DDBJ whole genome shotgun (WGS) entry which is preliminary data.</text>
</comment>
<dbReference type="GO" id="GO:0016020">
    <property type="term" value="C:membrane"/>
    <property type="evidence" value="ECO:0007669"/>
    <property type="project" value="UniProtKB-SubCell"/>
</dbReference>
<dbReference type="PRINTS" id="PR01217">
    <property type="entry name" value="PRICHEXTENSN"/>
</dbReference>
<proteinExistence type="predicted"/>
<evidence type="ECO:0000256" key="6">
    <source>
        <dbReference type="SAM" id="Phobius"/>
    </source>
</evidence>
<feature type="domain" description="Shisa N-terminal" evidence="8">
    <location>
        <begin position="31"/>
        <end position="80"/>
    </location>
</feature>
<keyword evidence="2 6" id="KW-0812">Transmembrane</keyword>
<feature type="compositionally biased region" description="Low complexity" evidence="5">
    <location>
        <begin position="248"/>
        <end position="258"/>
    </location>
</feature>
<organism evidence="9 10">
    <name type="scientific">Muraenolepis orangiensis</name>
    <name type="common">Patagonian moray cod</name>
    <dbReference type="NCBI Taxonomy" id="630683"/>
    <lineage>
        <taxon>Eukaryota</taxon>
        <taxon>Metazoa</taxon>
        <taxon>Chordata</taxon>
        <taxon>Craniata</taxon>
        <taxon>Vertebrata</taxon>
        <taxon>Euteleostomi</taxon>
        <taxon>Actinopterygii</taxon>
        <taxon>Neopterygii</taxon>
        <taxon>Teleostei</taxon>
        <taxon>Neoteleostei</taxon>
        <taxon>Acanthomorphata</taxon>
        <taxon>Zeiogadaria</taxon>
        <taxon>Gadariae</taxon>
        <taxon>Gadiformes</taxon>
        <taxon>Muraenolepidoidei</taxon>
        <taxon>Muraenolepididae</taxon>
        <taxon>Muraenolepis</taxon>
    </lineage>
</organism>
<feature type="compositionally biased region" description="Pro residues" evidence="5">
    <location>
        <begin position="194"/>
        <end position="213"/>
    </location>
</feature>
<dbReference type="Proteomes" id="UP001148018">
    <property type="component" value="Unassembled WGS sequence"/>
</dbReference>
<feature type="region of interest" description="Disordered" evidence="5">
    <location>
        <begin position="139"/>
        <end position="277"/>
    </location>
</feature>
<feature type="chain" id="PRO_5040405623" description="Shisa N-terminal domain-containing protein" evidence="7">
    <location>
        <begin position="29"/>
        <end position="277"/>
    </location>
</feature>
<evidence type="ECO:0000256" key="1">
    <source>
        <dbReference type="ARBA" id="ARBA00004370"/>
    </source>
</evidence>
<dbReference type="PANTHER" id="PTHR31395:SF11">
    <property type="entry name" value="PROTEIN SHISA-LIKE-1"/>
    <property type="match status" value="1"/>
</dbReference>
<feature type="compositionally biased region" description="Polar residues" evidence="5">
    <location>
        <begin position="141"/>
        <end position="157"/>
    </location>
</feature>
<dbReference type="OrthoDB" id="9949323at2759"/>
<sequence>MMRKANAESRSIVLTCVVLVVLIPVVSGGSQDCKSYTDLTNTYHASTTCYLGFCCGSCNNRYCCRDSFWRFTEDKQEDCPDSSSMYDSVTIGSTVGGVVVLIVIFISCCICPCCCLYKICRNPRPVIATTTHTTVVSNTHYPQQPTASSGAPPQSYQGGAFPGYQPIPVQPGYGAQPMPQGYGAQPMPQGYGPQPMPSAAPYPGYTPGPPPPYQEAMGPGYGPPPMAYSQAAFTPGQPSYPLQPPGPSQANAPSPSAPHGQPAYNPDYAHPPPKTGY</sequence>
<keyword evidence="7" id="KW-0732">Signal</keyword>
<evidence type="ECO:0000256" key="7">
    <source>
        <dbReference type="SAM" id="SignalP"/>
    </source>
</evidence>